<feature type="domain" description="SnoaL-like" evidence="1">
    <location>
        <begin position="136"/>
        <end position="226"/>
    </location>
</feature>
<sequence>MTSKKHLLQKLLKGIETGDPEAASVVDETRYIQHNPQTHEGSEGLATLFARLAKTNPRVTFCRVFEDGDFAFAHNEYDFASMRAAFEIFRFENGCAVEHWDNIQPLKGPNPSGRAMLDGTTTITDMDQTENNRSSARAYVETVLVGQNLDAIDTFVAPNLIQHNPDLPDGSSALRAALTGAWHYTRLHRVLAEGNFVLCVCEGRFHGTHSSIYDLYRFEGGKIVEHWDTIEAIPPRDQWKNNNGKF</sequence>
<organism evidence="2 3">
    <name type="scientific">Shimia abyssi</name>
    <dbReference type="NCBI Taxonomy" id="1662395"/>
    <lineage>
        <taxon>Bacteria</taxon>
        <taxon>Pseudomonadati</taxon>
        <taxon>Pseudomonadota</taxon>
        <taxon>Alphaproteobacteria</taxon>
        <taxon>Rhodobacterales</taxon>
        <taxon>Roseobacteraceae</taxon>
    </lineage>
</organism>
<accession>A0A2P8FH22</accession>
<dbReference type="AlphaFoldDB" id="A0A2P8FH22"/>
<evidence type="ECO:0000313" key="2">
    <source>
        <dbReference type="EMBL" id="PSL21007.1"/>
    </source>
</evidence>
<comment type="caution">
    <text evidence="2">The sequence shown here is derived from an EMBL/GenBank/DDBJ whole genome shotgun (WGS) entry which is preliminary data.</text>
</comment>
<dbReference type="Pfam" id="PF12680">
    <property type="entry name" value="SnoaL_2"/>
    <property type="match status" value="1"/>
</dbReference>
<dbReference type="SUPFAM" id="SSF54427">
    <property type="entry name" value="NTF2-like"/>
    <property type="match status" value="2"/>
</dbReference>
<dbReference type="Proteomes" id="UP000240418">
    <property type="component" value="Unassembled WGS sequence"/>
</dbReference>
<keyword evidence="3" id="KW-1185">Reference proteome</keyword>
<evidence type="ECO:0000313" key="3">
    <source>
        <dbReference type="Proteomes" id="UP000240418"/>
    </source>
</evidence>
<dbReference type="InterPro" id="IPR032710">
    <property type="entry name" value="NTF2-like_dom_sf"/>
</dbReference>
<dbReference type="InterPro" id="IPR037401">
    <property type="entry name" value="SnoaL-like"/>
</dbReference>
<name>A0A2P8FH22_9RHOB</name>
<protein>
    <submittedName>
        <fullName evidence="2">Putative SnoaL-like aldol condensation-catalyzing enzyme</fullName>
    </submittedName>
</protein>
<dbReference type="EMBL" id="PYGJ01000002">
    <property type="protein sequence ID" value="PSL21007.1"/>
    <property type="molecule type" value="Genomic_DNA"/>
</dbReference>
<dbReference type="RefSeq" id="WP_106607216.1">
    <property type="nucleotide sequence ID" value="NZ_PYGJ01000002.1"/>
</dbReference>
<dbReference type="Gene3D" id="3.10.450.50">
    <property type="match status" value="2"/>
</dbReference>
<dbReference type="OrthoDB" id="9812089at2"/>
<evidence type="ECO:0000259" key="1">
    <source>
        <dbReference type="Pfam" id="PF12680"/>
    </source>
</evidence>
<reference evidence="2 3" key="1">
    <citation type="submission" date="2018-03" db="EMBL/GenBank/DDBJ databases">
        <title>Genomic Encyclopedia of Archaeal and Bacterial Type Strains, Phase II (KMG-II): from individual species to whole genera.</title>
        <authorList>
            <person name="Goeker M."/>
        </authorList>
    </citation>
    <scope>NUCLEOTIDE SEQUENCE [LARGE SCALE GENOMIC DNA]</scope>
    <source>
        <strain evidence="2 3">DSM 100673</strain>
    </source>
</reference>
<gene>
    <name evidence="2" type="ORF">CLV88_102126</name>
</gene>
<proteinExistence type="predicted"/>